<dbReference type="EMBL" id="GBEZ01023621">
    <property type="protein sequence ID" value="JAC63279.1"/>
    <property type="molecule type" value="Transcribed_RNA"/>
</dbReference>
<reference evidence="1" key="1">
    <citation type="submission" date="2014-05" db="EMBL/GenBank/DDBJ databases">
        <title>The transcriptome of the halophilic microalga Tetraselmis sp. GSL018 isolated from the Great Salt Lake, Utah.</title>
        <authorList>
            <person name="Jinkerson R.E."/>
            <person name="D'Adamo S."/>
            <person name="Posewitz M.C."/>
        </authorList>
    </citation>
    <scope>NUCLEOTIDE SEQUENCE</scope>
    <source>
        <strain evidence="1">GSL018</strain>
    </source>
</reference>
<gene>
    <name evidence="1" type="ORF">TSPGSL018_21041</name>
</gene>
<sequence>MGITPCCCGSVCSLPRQRLQPMFVQKTARHGSFGAHRWCAGGIWACNPRHCIAKFAQCPDPGSQNVSYHVVATFCAVGQKVWMFCKGDECSSGKRITTWWLPSLSSSYHLLASKSQKFGNP</sequence>
<evidence type="ECO:0000313" key="1">
    <source>
        <dbReference type="EMBL" id="JAC63279.1"/>
    </source>
</evidence>
<proteinExistence type="predicted"/>
<organism evidence="1">
    <name type="scientific">Tetraselmis sp. GSL018</name>
    <dbReference type="NCBI Taxonomy" id="582737"/>
    <lineage>
        <taxon>Eukaryota</taxon>
        <taxon>Viridiplantae</taxon>
        <taxon>Chlorophyta</taxon>
        <taxon>core chlorophytes</taxon>
        <taxon>Chlorodendrophyceae</taxon>
        <taxon>Chlorodendrales</taxon>
        <taxon>Chlorodendraceae</taxon>
        <taxon>Tetraselmis</taxon>
    </lineage>
</organism>
<name>A0A061QXT7_9CHLO</name>
<protein>
    <submittedName>
        <fullName evidence="1">Uncharacterized protein</fullName>
    </submittedName>
</protein>
<dbReference type="AlphaFoldDB" id="A0A061QXT7"/>
<accession>A0A061QXT7</accession>